<dbReference type="SMART" id="SM00116">
    <property type="entry name" value="CBS"/>
    <property type="match status" value="2"/>
</dbReference>
<name>A0A420WWG3_9GAMM</name>
<dbReference type="Proteomes" id="UP000281975">
    <property type="component" value="Unassembled WGS sequence"/>
</dbReference>
<keyword evidence="1 2" id="KW-0129">CBS domain</keyword>
<dbReference type="OrthoDB" id="9802114at2"/>
<dbReference type="PANTHER" id="PTHR43080:SF2">
    <property type="entry name" value="CBS DOMAIN-CONTAINING PROTEIN"/>
    <property type="match status" value="1"/>
</dbReference>
<evidence type="ECO:0000259" key="3">
    <source>
        <dbReference type="PROSITE" id="PS51371"/>
    </source>
</evidence>
<dbReference type="PANTHER" id="PTHR43080">
    <property type="entry name" value="CBS DOMAIN-CONTAINING PROTEIN CBSX3, MITOCHONDRIAL"/>
    <property type="match status" value="1"/>
</dbReference>
<protein>
    <submittedName>
        <fullName evidence="4">CBS domain-containing protein</fullName>
    </submittedName>
</protein>
<sequence>MNTTSPALVADIMIREVITLRVEQSLHDGHELMREHRIRHLPVVDGEGRLVGLLNQKIVLRESLHIADGYGTRRLNHHLAQIPLDTVISRDVLTLAAGMPLAEAGRHLLASRQGAMPVLDEAAHLVGILSSVDFVKLAVQLLDTNGS</sequence>
<proteinExistence type="predicted"/>
<dbReference type="SUPFAM" id="SSF54631">
    <property type="entry name" value="CBS-domain pair"/>
    <property type="match status" value="1"/>
</dbReference>
<feature type="domain" description="CBS" evidence="3">
    <location>
        <begin position="88"/>
        <end position="144"/>
    </location>
</feature>
<dbReference type="Pfam" id="PF00571">
    <property type="entry name" value="CBS"/>
    <property type="match status" value="2"/>
</dbReference>
<dbReference type="InterPro" id="IPR000644">
    <property type="entry name" value="CBS_dom"/>
</dbReference>
<dbReference type="EMBL" id="RBIN01000005">
    <property type="protein sequence ID" value="RKR03433.1"/>
    <property type="molecule type" value="Genomic_DNA"/>
</dbReference>
<organism evidence="4 5">
    <name type="scientific">Kushneria sinocarnis</name>
    <dbReference type="NCBI Taxonomy" id="595502"/>
    <lineage>
        <taxon>Bacteria</taxon>
        <taxon>Pseudomonadati</taxon>
        <taxon>Pseudomonadota</taxon>
        <taxon>Gammaproteobacteria</taxon>
        <taxon>Oceanospirillales</taxon>
        <taxon>Halomonadaceae</taxon>
        <taxon>Kushneria</taxon>
    </lineage>
</organism>
<feature type="domain" description="CBS" evidence="3">
    <location>
        <begin position="13"/>
        <end position="69"/>
    </location>
</feature>
<dbReference type="Gene3D" id="3.10.580.10">
    <property type="entry name" value="CBS-domain"/>
    <property type="match status" value="1"/>
</dbReference>
<dbReference type="InterPro" id="IPR046342">
    <property type="entry name" value="CBS_dom_sf"/>
</dbReference>
<gene>
    <name evidence="4" type="ORF">C7446_1958</name>
</gene>
<reference evidence="4 5" key="1">
    <citation type="submission" date="2018-10" db="EMBL/GenBank/DDBJ databases">
        <title>Genomic Encyclopedia of Type Strains, Phase IV (KMG-IV): sequencing the most valuable type-strain genomes for metagenomic binning, comparative biology and taxonomic classification.</title>
        <authorList>
            <person name="Goeker M."/>
        </authorList>
    </citation>
    <scope>NUCLEOTIDE SEQUENCE [LARGE SCALE GENOMIC DNA]</scope>
    <source>
        <strain evidence="4 5">DSM 23229</strain>
    </source>
</reference>
<dbReference type="AlphaFoldDB" id="A0A420WWG3"/>
<dbReference type="RefSeq" id="WP_121172907.1">
    <property type="nucleotide sequence ID" value="NZ_RBIN01000005.1"/>
</dbReference>
<dbReference type="PROSITE" id="PS51371">
    <property type="entry name" value="CBS"/>
    <property type="match status" value="2"/>
</dbReference>
<evidence type="ECO:0000313" key="4">
    <source>
        <dbReference type="EMBL" id="RKR03433.1"/>
    </source>
</evidence>
<evidence type="ECO:0000256" key="1">
    <source>
        <dbReference type="ARBA" id="ARBA00023122"/>
    </source>
</evidence>
<dbReference type="InterPro" id="IPR051257">
    <property type="entry name" value="Diverse_CBS-Domain"/>
</dbReference>
<keyword evidence="5" id="KW-1185">Reference proteome</keyword>
<comment type="caution">
    <text evidence="4">The sequence shown here is derived from an EMBL/GenBank/DDBJ whole genome shotgun (WGS) entry which is preliminary data.</text>
</comment>
<accession>A0A420WWG3</accession>
<evidence type="ECO:0000256" key="2">
    <source>
        <dbReference type="PROSITE-ProRule" id="PRU00703"/>
    </source>
</evidence>
<evidence type="ECO:0000313" key="5">
    <source>
        <dbReference type="Proteomes" id="UP000281975"/>
    </source>
</evidence>